<sequence length="77" mass="8266">MREYFASQAVRVTEGTTDSALSGYVVLSDEHDDEVLAAVDLRHLDGDLTAAPGEQGRSRRSSNTSTGRRSPPTTSGR</sequence>
<evidence type="ECO:0000256" key="1">
    <source>
        <dbReference type="SAM" id="MobiDB-lite"/>
    </source>
</evidence>
<dbReference type="Proteomes" id="UP001596368">
    <property type="component" value="Unassembled WGS sequence"/>
</dbReference>
<gene>
    <name evidence="2" type="ORF">ACFQRB_14940</name>
</gene>
<reference evidence="2 3" key="1">
    <citation type="journal article" date="2019" name="Int. J. Syst. Evol. Microbiol.">
        <title>The Global Catalogue of Microorganisms (GCM) 10K type strain sequencing project: providing services to taxonomists for standard genome sequencing and annotation.</title>
        <authorList>
            <consortium name="The Broad Institute Genomics Platform"/>
            <consortium name="The Broad Institute Genome Sequencing Center for Infectious Disease"/>
            <person name="Wu L."/>
            <person name="Ma J."/>
        </authorList>
    </citation>
    <scope>NUCLEOTIDE SEQUENCE [LARGE SCALE GENOMIC DNA]</scope>
    <source>
        <strain evidence="2 3">DT92</strain>
    </source>
</reference>
<name>A0ABD5XQH1_9EURY</name>
<comment type="caution">
    <text evidence="2">The sequence shown here is derived from an EMBL/GenBank/DDBJ whole genome shotgun (WGS) entry which is preliminary data.</text>
</comment>
<dbReference type="EMBL" id="JBHSZG010000001">
    <property type="protein sequence ID" value="MFC7137385.1"/>
    <property type="molecule type" value="Genomic_DNA"/>
</dbReference>
<organism evidence="2 3">
    <name type="scientific">Halobaculum litoreum</name>
    <dbReference type="NCBI Taxonomy" id="3031998"/>
    <lineage>
        <taxon>Archaea</taxon>
        <taxon>Methanobacteriati</taxon>
        <taxon>Methanobacteriota</taxon>
        <taxon>Stenosarchaea group</taxon>
        <taxon>Halobacteria</taxon>
        <taxon>Halobacteriales</taxon>
        <taxon>Haloferacaceae</taxon>
        <taxon>Halobaculum</taxon>
    </lineage>
</organism>
<accession>A0ABD5XQH1</accession>
<feature type="region of interest" description="Disordered" evidence="1">
    <location>
        <begin position="46"/>
        <end position="77"/>
    </location>
</feature>
<evidence type="ECO:0000313" key="2">
    <source>
        <dbReference type="EMBL" id="MFC7137385.1"/>
    </source>
</evidence>
<dbReference type="AlphaFoldDB" id="A0ABD5XQH1"/>
<evidence type="ECO:0000313" key="3">
    <source>
        <dbReference type="Proteomes" id="UP001596368"/>
    </source>
</evidence>
<keyword evidence="3" id="KW-1185">Reference proteome</keyword>
<feature type="compositionally biased region" description="Low complexity" evidence="1">
    <location>
        <begin position="61"/>
        <end position="77"/>
    </location>
</feature>
<proteinExistence type="predicted"/>
<protein>
    <submittedName>
        <fullName evidence="2">Uncharacterized protein</fullName>
    </submittedName>
</protein>